<feature type="domain" description="PLD phosphodiesterase" evidence="13">
    <location>
        <begin position="209"/>
        <end position="236"/>
    </location>
</feature>
<proteinExistence type="predicted"/>
<reference evidence="14 15" key="1">
    <citation type="journal article" date="2017" name="Front. Microbiol.">
        <title>Phaeobacter piscinae sp. nov., a species of the Roseobacter group and potential aquaculture probiont.</title>
        <authorList>
            <person name="Sonnenschein E.C."/>
            <person name="Phippen C.B.W."/>
            <person name="Nielsen K.F."/>
            <person name="Mateiu R.V."/>
            <person name="Melchiorsen J."/>
            <person name="Gram L."/>
            <person name="Overmann J."/>
            <person name="Freese H.M."/>
        </authorList>
    </citation>
    <scope>NUCLEOTIDE SEQUENCE [LARGE SCALE GENOMIC DNA]</scope>
    <source>
        <strain evidence="14 15">P88</strain>
    </source>
</reference>
<evidence type="ECO:0000256" key="12">
    <source>
        <dbReference type="SAM" id="Phobius"/>
    </source>
</evidence>
<dbReference type="SUPFAM" id="SSF56024">
    <property type="entry name" value="Phospholipase D/nuclease"/>
    <property type="match status" value="2"/>
</dbReference>
<evidence type="ECO:0000313" key="14">
    <source>
        <dbReference type="EMBL" id="AUQ99051.1"/>
    </source>
</evidence>
<dbReference type="EC" id="2.7.8.-" evidence="11"/>
<dbReference type="GO" id="GO:0008808">
    <property type="term" value="F:cardiolipin synthase activity"/>
    <property type="evidence" value="ECO:0007669"/>
    <property type="project" value="UniProtKB-UniRule"/>
</dbReference>
<dbReference type="GO" id="GO:0032049">
    <property type="term" value="P:cardiolipin biosynthetic process"/>
    <property type="evidence" value="ECO:0007669"/>
    <property type="project" value="UniProtKB-UniRule"/>
</dbReference>
<comment type="function">
    <text evidence="1">Could be a virulence factor.</text>
</comment>
<dbReference type="SMART" id="SM00155">
    <property type="entry name" value="PLDc"/>
    <property type="match status" value="2"/>
</dbReference>
<dbReference type="InterPro" id="IPR022924">
    <property type="entry name" value="Cardiolipin_synthase"/>
</dbReference>
<evidence type="ECO:0000256" key="9">
    <source>
        <dbReference type="ARBA" id="ARBA00022989"/>
    </source>
</evidence>
<dbReference type="NCBIfam" id="TIGR04265">
    <property type="entry name" value="bac_cardiolipin"/>
    <property type="match status" value="1"/>
</dbReference>
<keyword evidence="8" id="KW-0677">Repeat</keyword>
<dbReference type="RefSeq" id="WP_102883455.1">
    <property type="nucleotide sequence ID" value="NZ_CP010725.1"/>
</dbReference>
<evidence type="ECO:0000256" key="3">
    <source>
        <dbReference type="ARBA" id="ARBA00004613"/>
    </source>
</evidence>
<evidence type="ECO:0000256" key="6">
    <source>
        <dbReference type="ARBA" id="ARBA00022679"/>
    </source>
</evidence>
<keyword evidence="9 12" id="KW-1133">Transmembrane helix</keyword>
<dbReference type="GO" id="GO:0005576">
    <property type="term" value="C:extracellular region"/>
    <property type="evidence" value="ECO:0007669"/>
    <property type="project" value="UniProtKB-SubCell"/>
</dbReference>
<dbReference type="Proteomes" id="UP000236447">
    <property type="component" value="Chromosome"/>
</dbReference>
<evidence type="ECO:0000256" key="7">
    <source>
        <dbReference type="ARBA" id="ARBA00022692"/>
    </source>
</evidence>
<reference evidence="14 15" key="2">
    <citation type="journal article" date="2017" name="Genome Biol. Evol.">
        <title>Trajectories and Drivers of Genome Evolution in Surface-Associated Marine Phaeobacter.</title>
        <authorList>
            <person name="Freese H.M."/>
            <person name="Sikorski J."/>
            <person name="Bunk B."/>
            <person name="Scheuner C."/>
            <person name="Meier-Kolthoff J.P."/>
            <person name="Sproer C."/>
            <person name="Gram L."/>
            <person name="Overmann J."/>
        </authorList>
    </citation>
    <scope>NUCLEOTIDE SEQUENCE [LARGE SCALE GENOMIC DNA]</scope>
    <source>
        <strain evidence="14 15">P88</strain>
    </source>
</reference>
<keyword evidence="7 12" id="KW-0812">Transmembrane</keyword>
<evidence type="ECO:0000256" key="2">
    <source>
        <dbReference type="ARBA" id="ARBA00004236"/>
    </source>
</evidence>
<dbReference type="Gene3D" id="3.30.870.10">
    <property type="entry name" value="Endonuclease Chain A"/>
    <property type="match status" value="2"/>
</dbReference>
<protein>
    <recommendedName>
        <fullName evidence="11">Cardiolipin synthase</fullName>
        <ecNumber evidence="11">2.7.8.-</ecNumber>
    </recommendedName>
</protein>
<keyword evidence="5" id="KW-0964">Secreted</keyword>
<evidence type="ECO:0000256" key="11">
    <source>
        <dbReference type="NCBIfam" id="TIGR04265"/>
    </source>
</evidence>
<dbReference type="InterPro" id="IPR025202">
    <property type="entry name" value="PLD-like_dom"/>
</dbReference>
<dbReference type="PANTHER" id="PTHR21248:SF22">
    <property type="entry name" value="PHOSPHOLIPASE D"/>
    <property type="match status" value="1"/>
</dbReference>
<dbReference type="InterPro" id="IPR001736">
    <property type="entry name" value="PLipase_D/transphosphatidylase"/>
</dbReference>
<dbReference type="Pfam" id="PF13091">
    <property type="entry name" value="PLDc_2"/>
    <property type="match status" value="2"/>
</dbReference>
<keyword evidence="4" id="KW-1003">Cell membrane</keyword>
<dbReference type="GO" id="GO:0005886">
    <property type="term" value="C:plasma membrane"/>
    <property type="evidence" value="ECO:0007669"/>
    <property type="project" value="UniProtKB-SubCell"/>
</dbReference>
<name>A0A2I7K8W3_9RHOB</name>
<feature type="domain" description="PLD phosphodiesterase" evidence="13">
    <location>
        <begin position="386"/>
        <end position="413"/>
    </location>
</feature>
<dbReference type="PANTHER" id="PTHR21248">
    <property type="entry name" value="CARDIOLIPIN SYNTHASE"/>
    <property type="match status" value="1"/>
</dbReference>
<evidence type="ECO:0000256" key="10">
    <source>
        <dbReference type="ARBA" id="ARBA00023136"/>
    </source>
</evidence>
<keyword evidence="6" id="KW-0808">Transferase</keyword>
<accession>A0A2I7K8W3</accession>
<evidence type="ECO:0000313" key="15">
    <source>
        <dbReference type="Proteomes" id="UP000236447"/>
    </source>
</evidence>
<organism evidence="14 15">
    <name type="scientific">Phaeobacter inhibens</name>
    <dbReference type="NCBI Taxonomy" id="221822"/>
    <lineage>
        <taxon>Bacteria</taxon>
        <taxon>Pseudomonadati</taxon>
        <taxon>Pseudomonadota</taxon>
        <taxon>Alphaproteobacteria</taxon>
        <taxon>Rhodobacterales</taxon>
        <taxon>Roseobacteraceae</taxon>
        <taxon>Phaeobacter</taxon>
    </lineage>
</organism>
<dbReference type="PROSITE" id="PS50035">
    <property type="entry name" value="PLD"/>
    <property type="match status" value="2"/>
</dbReference>
<keyword evidence="10 12" id="KW-0472">Membrane</keyword>
<sequence>MVEVVISTSALLLMWGLAGLASLKAARTARTPQGAIGWVVFLLSAPLLALPLYLFFGQRKFSRYRATRREAERVLNALRVYSTRYTQDRDQLAVNQAPFERLAGYPVCRGNSFELLINGTDISDAIIDAIDAAEDYVLVHFYIVRDDQIGQRLKSALLRARERGVAVWFMTDAVGSHGLSQQYRADLDAAGVNQVDPSTRPGPKHRFHLNFRNHRKTVIVDGRVGFTGGMNIGDEYMGRDPKFGDWRDTQVRLRGPAVQQLQLGYAEDWFWLTEDPILDLLTWECAPVAEGGKPALVIETGPGDSTVNGSMLYFSAIAAAQSRIWLSSPYFVPDQDVMAALKNAALRGVDVRILLPDPADHYAPWLAAYAYFDDLRDVGIDIYRYQAGFLHQKVFVVDDSIAAVGTMNLDNRSFRLNFESMALCFDSEAADQVADMLEQDMASARLLTTDLEAQPLSIRFGAPVARLLAPVL</sequence>
<dbReference type="AlphaFoldDB" id="A0A2I7K8W3"/>
<comment type="subcellular location">
    <subcellularLocation>
        <location evidence="2">Cell membrane</location>
    </subcellularLocation>
    <subcellularLocation>
        <location evidence="3">Secreted</location>
    </subcellularLocation>
</comment>
<dbReference type="EMBL" id="CP010725">
    <property type="protein sequence ID" value="AUQ99051.1"/>
    <property type="molecule type" value="Genomic_DNA"/>
</dbReference>
<evidence type="ECO:0000259" key="13">
    <source>
        <dbReference type="PROSITE" id="PS50035"/>
    </source>
</evidence>
<evidence type="ECO:0000256" key="4">
    <source>
        <dbReference type="ARBA" id="ARBA00022475"/>
    </source>
</evidence>
<gene>
    <name evidence="14" type="ORF">PhaeoP88_01677</name>
</gene>
<evidence type="ECO:0000256" key="8">
    <source>
        <dbReference type="ARBA" id="ARBA00022737"/>
    </source>
</evidence>
<evidence type="ECO:0000256" key="1">
    <source>
        <dbReference type="ARBA" id="ARBA00003145"/>
    </source>
</evidence>
<feature type="transmembrane region" description="Helical" evidence="12">
    <location>
        <begin position="35"/>
        <end position="56"/>
    </location>
</feature>
<evidence type="ECO:0000256" key="5">
    <source>
        <dbReference type="ARBA" id="ARBA00022525"/>
    </source>
</evidence>